<sequence length="224" mass="24191">MSSMPRRLRPSRRLLLSGIPATLLASLLVSTPGFAQSCCGPITPNGKRLLQRLDASGVDHLWLPYKPVEWETGELDPNPYAKPAATHCSAFVAAFGKQLGVYILRPPEHSPTLLANAQMRWLLTDGPSSGWRPLADAAAAQQSANLGNLVVAAYENPDPHKAGHIAFIRPGVPTAARLASEGPDVTQAGASNALSMPLKRAFSHHRGAWPDEIRYYEHPIAWPS</sequence>
<accession>A0A1T4PHK6</accession>
<protein>
    <recommendedName>
        <fullName evidence="4">CHAP domain-containing protein</fullName>
    </recommendedName>
</protein>
<dbReference type="OrthoDB" id="8688773at2"/>
<dbReference type="EMBL" id="FUWJ01000002">
    <property type="protein sequence ID" value="SJZ91014.1"/>
    <property type="molecule type" value="Genomic_DNA"/>
</dbReference>
<organism evidence="2 3">
    <name type="scientific">Enhydrobacter aerosaccus</name>
    <dbReference type="NCBI Taxonomy" id="225324"/>
    <lineage>
        <taxon>Bacteria</taxon>
        <taxon>Pseudomonadati</taxon>
        <taxon>Pseudomonadota</taxon>
        <taxon>Alphaproteobacteria</taxon>
        <taxon>Hyphomicrobiales</taxon>
        <taxon>Enhydrobacter</taxon>
    </lineage>
</organism>
<reference evidence="3" key="1">
    <citation type="submission" date="2017-02" db="EMBL/GenBank/DDBJ databases">
        <authorList>
            <person name="Varghese N."/>
            <person name="Submissions S."/>
        </authorList>
    </citation>
    <scope>NUCLEOTIDE SEQUENCE [LARGE SCALE GENOMIC DNA]</scope>
    <source>
        <strain evidence="3">ATCC 27094</strain>
    </source>
</reference>
<dbReference type="AlphaFoldDB" id="A0A1T4PHK6"/>
<proteinExistence type="predicted"/>
<evidence type="ECO:0008006" key="4">
    <source>
        <dbReference type="Google" id="ProtNLM"/>
    </source>
</evidence>
<dbReference type="Proteomes" id="UP000190092">
    <property type="component" value="Unassembled WGS sequence"/>
</dbReference>
<dbReference type="Gene3D" id="3.90.1720.10">
    <property type="entry name" value="endopeptidase domain like (from Nostoc punctiforme)"/>
    <property type="match status" value="1"/>
</dbReference>
<feature type="chain" id="PRO_5012865926" description="CHAP domain-containing protein" evidence="1">
    <location>
        <begin position="36"/>
        <end position="224"/>
    </location>
</feature>
<evidence type="ECO:0000256" key="1">
    <source>
        <dbReference type="SAM" id="SignalP"/>
    </source>
</evidence>
<evidence type="ECO:0000313" key="3">
    <source>
        <dbReference type="Proteomes" id="UP000190092"/>
    </source>
</evidence>
<dbReference type="RefSeq" id="WP_085934476.1">
    <property type="nucleotide sequence ID" value="NZ_FUWJ01000002.1"/>
</dbReference>
<name>A0A1T4PHK6_9HYPH</name>
<keyword evidence="3" id="KW-1185">Reference proteome</keyword>
<keyword evidence="1" id="KW-0732">Signal</keyword>
<feature type="signal peptide" evidence="1">
    <location>
        <begin position="1"/>
        <end position="35"/>
    </location>
</feature>
<gene>
    <name evidence="2" type="ORF">SAMN02745126_02832</name>
</gene>
<evidence type="ECO:0000313" key="2">
    <source>
        <dbReference type="EMBL" id="SJZ91014.1"/>
    </source>
</evidence>